<dbReference type="InterPro" id="IPR053925">
    <property type="entry name" value="RecX_HTH_3rd"/>
</dbReference>
<comment type="subcellular location">
    <subcellularLocation>
        <location evidence="1 5">Cytoplasm</location>
    </subcellularLocation>
</comment>
<dbReference type="InterPro" id="IPR036388">
    <property type="entry name" value="WH-like_DNA-bd_sf"/>
</dbReference>
<comment type="caution">
    <text evidence="9">The sequence shown here is derived from an EMBL/GenBank/DDBJ whole genome shotgun (WGS) entry which is preliminary data.</text>
</comment>
<dbReference type="Gene3D" id="1.10.10.10">
    <property type="entry name" value="Winged helix-like DNA-binding domain superfamily/Winged helix DNA-binding domain"/>
    <property type="match status" value="2"/>
</dbReference>
<evidence type="ECO:0000313" key="9">
    <source>
        <dbReference type="EMBL" id="GEK82869.1"/>
    </source>
</evidence>
<gene>
    <name evidence="5" type="primary">recX</name>
    <name evidence="9" type="ORF">FFA01_11780</name>
</gene>
<evidence type="ECO:0000256" key="5">
    <source>
        <dbReference type="HAMAP-Rule" id="MF_01114"/>
    </source>
</evidence>
<dbReference type="Pfam" id="PF21981">
    <property type="entry name" value="RecX_HTH3"/>
    <property type="match status" value="1"/>
</dbReference>
<comment type="function">
    <text evidence="5">Modulates RecA activity.</text>
</comment>
<proteinExistence type="inferred from homology"/>
<dbReference type="EMBL" id="BJUV01000009">
    <property type="protein sequence ID" value="GEK82869.1"/>
    <property type="molecule type" value="Genomic_DNA"/>
</dbReference>
<comment type="similarity">
    <text evidence="2 5">Belongs to the RecX family.</text>
</comment>
<dbReference type="HAMAP" id="MF_01114">
    <property type="entry name" value="RecX"/>
    <property type="match status" value="1"/>
</dbReference>
<feature type="domain" description="RecX second three-helical" evidence="7">
    <location>
        <begin position="194"/>
        <end position="235"/>
    </location>
</feature>
<evidence type="ECO:0000259" key="7">
    <source>
        <dbReference type="Pfam" id="PF02631"/>
    </source>
</evidence>
<dbReference type="PANTHER" id="PTHR33602:SF1">
    <property type="entry name" value="REGULATORY PROTEIN RECX FAMILY PROTEIN"/>
    <property type="match status" value="1"/>
</dbReference>
<feature type="region of interest" description="Disordered" evidence="6">
    <location>
        <begin position="1"/>
        <end position="100"/>
    </location>
</feature>
<evidence type="ECO:0000313" key="10">
    <source>
        <dbReference type="Proteomes" id="UP000321154"/>
    </source>
</evidence>
<feature type="compositionally biased region" description="Acidic residues" evidence="6">
    <location>
        <begin position="127"/>
        <end position="140"/>
    </location>
</feature>
<dbReference type="Proteomes" id="UP000321154">
    <property type="component" value="Unassembled WGS sequence"/>
</dbReference>
<feature type="domain" description="RecX third three-helical" evidence="8">
    <location>
        <begin position="241"/>
        <end position="288"/>
    </location>
</feature>
<keyword evidence="4 5" id="KW-0963">Cytoplasm</keyword>
<keyword evidence="10" id="KW-1185">Reference proteome</keyword>
<reference evidence="9 10" key="1">
    <citation type="submission" date="2019-07" db="EMBL/GenBank/DDBJ databases">
        <title>Whole genome shotgun sequence of Frigoribacterium faeni NBRC 103066.</title>
        <authorList>
            <person name="Hosoyama A."/>
            <person name="Uohara A."/>
            <person name="Ohji S."/>
            <person name="Ichikawa N."/>
        </authorList>
    </citation>
    <scope>NUCLEOTIDE SEQUENCE [LARGE SCALE GENOMIC DNA]</scope>
    <source>
        <strain evidence="9 10">NBRC 103066</strain>
    </source>
</reference>
<evidence type="ECO:0000256" key="3">
    <source>
        <dbReference type="ARBA" id="ARBA00018111"/>
    </source>
</evidence>
<dbReference type="PANTHER" id="PTHR33602">
    <property type="entry name" value="REGULATORY PROTEIN RECX FAMILY PROTEIN"/>
    <property type="match status" value="1"/>
</dbReference>
<accession>A0ABQ0UN06</accession>
<sequence length="305" mass="32654">MTSRDDSSPADDLAPVTPLFGRRGAGRPATGSAPVEAVPKKRRGPTTDEASEVQSGPARGDEHAARGGATAQDEWVRADGADDASVAETDAHRPDAVSSTAAALAAISEHWAGPRAVDATAAPAAPIDDDDDDGQVEPEGIDAQRSRAENVSLHALSRRGVSSSEMTDLLRARDLDEQVVLDEVERLEGVGLLNDRELADNLVRSKHERKGLGRGAVTSELRARGIAPELIEQAMAEIDDDDEQARADEWAMKRAASLQGLDRATAERRLNGYLMRRGYRSETIRRAVEKALPRGSGTRGGVRFR</sequence>
<dbReference type="InterPro" id="IPR003783">
    <property type="entry name" value="Regulatory_RecX"/>
</dbReference>
<evidence type="ECO:0000256" key="6">
    <source>
        <dbReference type="SAM" id="MobiDB-lite"/>
    </source>
</evidence>
<evidence type="ECO:0000256" key="4">
    <source>
        <dbReference type="ARBA" id="ARBA00022490"/>
    </source>
</evidence>
<protein>
    <recommendedName>
        <fullName evidence="3 5">Regulatory protein RecX</fullName>
    </recommendedName>
</protein>
<dbReference type="InterPro" id="IPR053924">
    <property type="entry name" value="RecX_HTH_2nd"/>
</dbReference>
<organism evidence="9 10">
    <name type="scientific">Frigoribacterium faeni</name>
    <dbReference type="NCBI Taxonomy" id="145483"/>
    <lineage>
        <taxon>Bacteria</taxon>
        <taxon>Bacillati</taxon>
        <taxon>Actinomycetota</taxon>
        <taxon>Actinomycetes</taxon>
        <taxon>Micrococcales</taxon>
        <taxon>Microbacteriaceae</taxon>
        <taxon>Frigoribacterium</taxon>
    </lineage>
</organism>
<evidence type="ECO:0000256" key="2">
    <source>
        <dbReference type="ARBA" id="ARBA00009695"/>
    </source>
</evidence>
<evidence type="ECO:0000259" key="8">
    <source>
        <dbReference type="Pfam" id="PF21981"/>
    </source>
</evidence>
<name>A0ABQ0UN06_9MICO</name>
<feature type="region of interest" description="Disordered" evidence="6">
    <location>
        <begin position="123"/>
        <end position="146"/>
    </location>
</feature>
<dbReference type="Pfam" id="PF02631">
    <property type="entry name" value="RecX_HTH2"/>
    <property type="match status" value="1"/>
</dbReference>
<evidence type="ECO:0000256" key="1">
    <source>
        <dbReference type="ARBA" id="ARBA00004496"/>
    </source>
</evidence>